<comment type="caution">
    <text evidence="14">The sequence shown here is derived from an EMBL/GenBank/DDBJ whole genome shotgun (WGS) entry which is preliminary data.</text>
</comment>
<dbReference type="PANTHER" id="PTHR12145">
    <property type="entry name" value="MANNAN ENDO-1,6-ALPHA-MANNOSIDASE DCW1"/>
    <property type="match status" value="1"/>
</dbReference>
<dbReference type="InParanoid" id="A0A2K1QM86"/>
<keyword evidence="15" id="KW-1185">Reference proteome</keyword>
<dbReference type="Pfam" id="PF03663">
    <property type="entry name" value="Glyco_hydro_76"/>
    <property type="match status" value="1"/>
</dbReference>
<dbReference type="AlphaFoldDB" id="A0A2K1QM86"/>
<keyword evidence="12" id="KW-0812">Transmembrane</keyword>
<dbReference type="STRING" id="2082308.A0A2K1QM86"/>
<evidence type="ECO:0000256" key="4">
    <source>
        <dbReference type="ARBA" id="ARBA00012350"/>
    </source>
</evidence>
<dbReference type="EC" id="3.2.1.101" evidence="4 10"/>
<keyword evidence="6 10" id="KW-0378">Hydrolase</keyword>
<accession>A0A2K1QM86</accession>
<evidence type="ECO:0000256" key="8">
    <source>
        <dbReference type="ARBA" id="ARBA00023180"/>
    </source>
</evidence>
<evidence type="ECO:0000256" key="6">
    <source>
        <dbReference type="ARBA" id="ARBA00022801"/>
    </source>
</evidence>
<keyword evidence="12" id="KW-1133">Transmembrane helix</keyword>
<reference evidence="14 15" key="1">
    <citation type="submission" date="2017-06" db="EMBL/GenBank/DDBJ databases">
        <title>Draft genome sequence of a variant of Elsinoe murrayae.</title>
        <authorList>
            <person name="Cheng Q."/>
        </authorList>
    </citation>
    <scope>NUCLEOTIDE SEQUENCE [LARGE SCALE GENOMIC DNA]</scope>
    <source>
        <strain evidence="14 15">CQ-2017a</strain>
    </source>
</reference>
<keyword evidence="8" id="KW-0325">Glycoprotein</keyword>
<organism evidence="14 15">
    <name type="scientific">Sphaceloma murrayae</name>
    <dbReference type="NCBI Taxonomy" id="2082308"/>
    <lineage>
        <taxon>Eukaryota</taxon>
        <taxon>Fungi</taxon>
        <taxon>Dikarya</taxon>
        <taxon>Ascomycota</taxon>
        <taxon>Pezizomycotina</taxon>
        <taxon>Dothideomycetes</taxon>
        <taxon>Dothideomycetidae</taxon>
        <taxon>Myriangiales</taxon>
        <taxon>Elsinoaceae</taxon>
        <taxon>Sphaceloma</taxon>
    </lineage>
</organism>
<evidence type="ECO:0000256" key="7">
    <source>
        <dbReference type="ARBA" id="ARBA00023136"/>
    </source>
</evidence>
<comment type="catalytic activity">
    <reaction evidence="1 10">
        <text>Random hydrolysis of (1-&gt;6)-alpha-D-mannosidic linkages in unbranched (1-&gt;6)-mannans.</text>
        <dbReference type="EC" id="3.2.1.101"/>
    </reaction>
</comment>
<proteinExistence type="inferred from homology"/>
<dbReference type="InterPro" id="IPR008928">
    <property type="entry name" value="6-hairpin_glycosidase_sf"/>
</dbReference>
<dbReference type="GO" id="GO:0016052">
    <property type="term" value="P:carbohydrate catabolic process"/>
    <property type="evidence" value="ECO:0007669"/>
    <property type="project" value="InterPro"/>
</dbReference>
<dbReference type="EMBL" id="NKHZ01000060">
    <property type="protein sequence ID" value="PNS15933.1"/>
    <property type="molecule type" value="Genomic_DNA"/>
</dbReference>
<dbReference type="GO" id="GO:0009272">
    <property type="term" value="P:fungal-type cell wall biogenesis"/>
    <property type="evidence" value="ECO:0007669"/>
    <property type="project" value="TreeGrafter"/>
</dbReference>
<dbReference type="PANTHER" id="PTHR12145:SF36">
    <property type="entry name" value="MANNAN ENDO-1,6-ALPHA-MANNOSIDASE DCW1"/>
    <property type="match status" value="1"/>
</dbReference>
<dbReference type="FunCoup" id="A0A2K1QM86">
    <property type="interactions" value="28"/>
</dbReference>
<name>A0A2K1QM86_9PEZI</name>
<feature type="chain" id="PRO_5014368100" description="Mannan endo-1,6-alpha-mannosidase" evidence="13">
    <location>
        <begin position="24"/>
        <end position="456"/>
    </location>
</feature>
<evidence type="ECO:0000256" key="11">
    <source>
        <dbReference type="SAM" id="MobiDB-lite"/>
    </source>
</evidence>
<comment type="subcellular location">
    <subcellularLocation>
        <location evidence="2">Endomembrane system</location>
    </subcellularLocation>
</comment>
<evidence type="ECO:0000256" key="1">
    <source>
        <dbReference type="ARBA" id="ARBA00001452"/>
    </source>
</evidence>
<comment type="similarity">
    <text evidence="3 10">Belongs to the glycosyl hydrolase 76 family.</text>
</comment>
<dbReference type="GO" id="GO:0012505">
    <property type="term" value="C:endomembrane system"/>
    <property type="evidence" value="ECO:0007669"/>
    <property type="project" value="UniProtKB-SubCell"/>
</dbReference>
<sequence>MPGSRSVSSCLLAGLLATELVHAIDLDITNTQSIKNAASTAAYKMMTLYPGNKTGGIPGLLGEPYYWWEAGAMFGSLVDYWYYTGDTSYNDVSTEALLWQVGDDDDYMPINQTKSLGNDDQAFWGIAAMRAAEVNYPNPPTGKPGWLALAQAVFNTQAVRWNTAACGGGLKWQIFTFNNGYNYRNSISNGLFFNLAARLAAYTGNSTYTEWAVKTWDWSVDIGLVEGWNVYDGTDDTKNCTDKDHIQWTYNAGIYLYGCATMWNMTQDDKWKDRTVSLWNRTATVFYAGNSSNILYEAACEPSGNCKVDQLSFKGYLSRWLATTVQVAPFMEASIRPYMETSAQAAAQNCVGGDDGSTCGTKWYESGWDGTTGVGQQMCALETIQALLMSSTAGPLSNKTGGTSESHPDAGSNSNTDGYYAGMTTRITKGDRAAAGILTVILLATTLGGAWFMVTN</sequence>
<dbReference type="FunFam" id="1.50.10.20:FF:000006">
    <property type="entry name" value="Mannan endo-1,6-alpha-mannosidase"/>
    <property type="match status" value="1"/>
</dbReference>
<protein>
    <recommendedName>
        <fullName evidence="4 10">Mannan endo-1,6-alpha-mannosidase</fullName>
        <ecNumber evidence="4 10">3.2.1.101</ecNumber>
    </recommendedName>
</protein>
<gene>
    <name evidence="14" type="ORF">CAC42_4334</name>
</gene>
<keyword evidence="7 12" id="KW-0472">Membrane</keyword>
<feature type="signal peptide" evidence="13">
    <location>
        <begin position="1"/>
        <end position="23"/>
    </location>
</feature>
<evidence type="ECO:0000256" key="2">
    <source>
        <dbReference type="ARBA" id="ARBA00004308"/>
    </source>
</evidence>
<dbReference type="InterPro" id="IPR014480">
    <property type="entry name" value="Mannan-1_6-alpha_mannosidase"/>
</dbReference>
<evidence type="ECO:0000256" key="9">
    <source>
        <dbReference type="ARBA" id="ARBA00023295"/>
    </source>
</evidence>
<dbReference type="Gene3D" id="1.50.10.20">
    <property type="match status" value="1"/>
</dbReference>
<evidence type="ECO:0000256" key="13">
    <source>
        <dbReference type="SAM" id="SignalP"/>
    </source>
</evidence>
<evidence type="ECO:0000256" key="3">
    <source>
        <dbReference type="ARBA" id="ARBA00009699"/>
    </source>
</evidence>
<evidence type="ECO:0000313" key="15">
    <source>
        <dbReference type="Proteomes" id="UP000243797"/>
    </source>
</evidence>
<feature type="transmembrane region" description="Helical" evidence="12">
    <location>
        <begin position="433"/>
        <end position="454"/>
    </location>
</feature>
<dbReference type="OrthoDB" id="4187847at2759"/>
<evidence type="ECO:0000256" key="10">
    <source>
        <dbReference type="PIRNR" id="PIRNR016302"/>
    </source>
</evidence>
<feature type="region of interest" description="Disordered" evidence="11">
    <location>
        <begin position="395"/>
        <end position="417"/>
    </location>
</feature>
<dbReference type="PIRSF" id="PIRSF016302">
    <property type="entry name" value="Man_a_manosd"/>
    <property type="match status" value="1"/>
</dbReference>
<keyword evidence="9 10" id="KW-0326">Glycosidase</keyword>
<dbReference type="Proteomes" id="UP000243797">
    <property type="component" value="Unassembled WGS sequence"/>
</dbReference>
<dbReference type="InterPro" id="IPR005198">
    <property type="entry name" value="Glyco_hydro_76"/>
</dbReference>
<keyword evidence="5 13" id="KW-0732">Signal</keyword>
<evidence type="ECO:0000313" key="14">
    <source>
        <dbReference type="EMBL" id="PNS15933.1"/>
    </source>
</evidence>
<evidence type="ECO:0000256" key="5">
    <source>
        <dbReference type="ARBA" id="ARBA00022729"/>
    </source>
</evidence>
<evidence type="ECO:0000256" key="12">
    <source>
        <dbReference type="SAM" id="Phobius"/>
    </source>
</evidence>
<dbReference type="GO" id="GO:0008496">
    <property type="term" value="F:mannan endo-1,6-alpha-mannosidase activity"/>
    <property type="evidence" value="ECO:0007669"/>
    <property type="project" value="UniProtKB-UniRule"/>
</dbReference>
<dbReference type="SUPFAM" id="SSF48208">
    <property type="entry name" value="Six-hairpin glycosidases"/>
    <property type="match status" value="1"/>
</dbReference>